<proteinExistence type="predicted"/>
<dbReference type="InterPro" id="IPR000742">
    <property type="entry name" value="EGF"/>
</dbReference>
<comment type="caution">
    <text evidence="3">Lacks conserved residue(s) required for the propagation of feature annotation.</text>
</comment>
<keyword evidence="1 3" id="KW-0245">EGF-like domain</keyword>
<dbReference type="InterPro" id="IPR000152">
    <property type="entry name" value="EGF-type_Asp/Asn_hydroxyl_site"/>
</dbReference>
<evidence type="ECO:0000256" key="1">
    <source>
        <dbReference type="ARBA" id="ARBA00022536"/>
    </source>
</evidence>
<organism evidence="5 6">
    <name type="scientific">Strongylus vulgaris</name>
    <name type="common">Blood worm</name>
    <dbReference type="NCBI Taxonomy" id="40348"/>
    <lineage>
        <taxon>Eukaryota</taxon>
        <taxon>Metazoa</taxon>
        <taxon>Ecdysozoa</taxon>
        <taxon>Nematoda</taxon>
        <taxon>Chromadorea</taxon>
        <taxon>Rhabditida</taxon>
        <taxon>Rhabditina</taxon>
        <taxon>Rhabditomorpha</taxon>
        <taxon>Strongyloidea</taxon>
        <taxon>Strongylidae</taxon>
        <taxon>Strongylus</taxon>
    </lineage>
</organism>
<sequence length="144" mass="15363">MVVNDVVRTSTARAIGPDTGIASAWLDSSAALRQDSAAIQAHVRPTSLTLAMFANEKNAFLMVISSLVNATRTKDDILGSRISVKNECLTGENDCDRSARCIDTDDGYLCACPSGFIDRSADPVSKPGRLCVAEQNECLDGTHK</sequence>
<dbReference type="CDD" id="cd00054">
    <property type="entry name" value="EGF_CA"/>
    <property type="match status" value="1"/>
</dbReference>
<dbReference type="GO" id="GO:0005509">
    <property type="term" value="F:calcium ion binding"/>
    <property type="evidence" value="ECO:0007669"/>
    <property type="project" value="InterPro"/>
</dbReference>
<dbReference type="Pfam" id="PF07645">
    <property type="entry name" value="EGF_CA"/>
    <property type="match status" value="1"/>
</dbReference>
<dbReference type="InterPro" id="IPR001881">
    <property type="entry name" value="EGF-like_Ca-bd_dom"/>
</dbReference>
<reference evidence="5 6" key="1">
    <citation type="submission" date="2018-11" db="EMBL/GenBank/DDBJ databases">
        <authorList>
            <consortium name="Pathogen Informatics"/>
        </authorList>
    </citation>
    <scope>NUCLEOTIDE SEQUENCE [LARGE SCALE GENOMIC DNA]</scope>
</reference>
<dbReference type="PROSITE" id="PS50026">
    <property type="entry name" value="EGF_3"/>
    <property type="match status" value="1"/>
</dbReference>
<dbReference type="Proteomes" id="UP000270094">
    <property type="component" value="Unassembled WGS sequence"/>
</dbReference>
<dbReference type="SMART" id="SM00179">
    <property type="entry name" value="EGF_CA"/>
    <property type="match status" value="1"/>
</dbReference>
<evidence type="ECO:0000256" key="3">
    <source>
        <dbReference type="PROSITE-ProRule" id="PRU00076"/>
    </source>
</evidence>
<evidence type="ECO:0000259" key="4">
    <source>
        <dbReference type="PROSITE" id="PS50026"/>
    </source>
</evidence>
<dbReference type="OrthoDB" id="10060424at2759"/>
<protein>
    <recommendedName>
        <fullName evidence="4">EGF-like domain-containing protein</fullName>
    </recommendedName>
</protein>
<dbReference type="SMART" id="SM00181">
    <property type="entry name" value="EGF"/>
    <property type="match status" value="1"/>
</dbReference>
<evidence type="ECO:0000313" key="5">
    <source>
        <dbReference type="EMBL" id="VDM82802.1"/>
    </source>
</evidence>
<keyword evidence="6" id="KW-1185">Reference proteome</keyword>
<keyword evidence="2" id="KW-1015">Disulfide bond</keyword>
<dbReference type="InterPro" id="IPR049883">
    <property type="entry name" value="NOTCH1_EGF-like"/>
</dbReference>
<evidence type="ECO:0000313" key="6">
    <source>
        <dbReference type="Proteomes" id="UP000270094"/>
    </source>
</evidence>
<dbReference type="FunFam" id="2.10.25.10:FF:000291">
    <property type="entry name" value="Transmembrane matrix receptor MUP-4"/>
    <property type="match status" value="1"/>
</dbReference>
<name>A0A3P7LUQ0_STRVU</name>
<dbReference type="AlphaFoldDB" id="A0A3P7LUQ0"/>
<accession>A0A3P7LUQ0</accession>
<feature type="domain" description="EGF-like" evidence="4">
    <location>
        <begin position="84"/>
        <end position="122"/>
    </location>
</feature>
<dbReference type="EMBL" id="UYYB01119503">
    <property type="protein sequence ID" value="VDM82802.1"/>
    <property type="molecule type" value="Genomic_DNA"/>
</dbReference>
<dbReference type="Gene3D" id="2.10.25.10">
    <property type="entry name" value="Laminin"/>
    <property type="match status" value="1"/>
</dbReference>
<gene>
    <name evidence="5" type="ORF">SVUK_LOCUS17800</name>
</gene>
<dbReference type="PROSITE" id="PS00010">
    <property type="entry name" value="ASX_HYDROXYL"/>
    <property type="match status" value="1"/>
</dbReference>
<dbReference type="SUPFAM" id="SSF57196">
    <property type="entry name" value="EGF/Laminin"/>
    <property type="match status" value="1"/>
</dbReference>
<evidence type="ECO:0000256" key="2">
    <source>
        <dbReference type="ARBA" id="ARBA00023157"/>
    </source>
</evidence>